<proteinExistence type="predicted"/>
<organism evidence="3 4">
    <name type="scientific">Mycena pura</name>
    <dbReference type="NCBI Taxonomy" id="153505"/>
    <lineage>
        <taxon>Eukaryota</taxon>
        <taxon>Fungi</taxon>
        <taxon>Dikarya</taxon>
        <taxon>Basidiomycota</taxon>
        <taxon>Agaricomycotina</taxon>
        <taxon>Agaricomycetes</taxon>
        <taxon>Agaricomycetidae</taxon>
        <taxon>Agaricales</taxon>
        <taxon>Marasmiineae</taxon>
        <taxon>Mycenaceae</taxon>
        <taxon>Mycena</taxon>
    </lineage>
</organism>
<evidence type="ECO:0000259" key="2">
    <source>
        <dbReference type="Pfam" id="PF21671"/>
    </source>
</evidence>
<name>A0AAD6YA58_9AGAR</name>
<comment type="caution">
    <text evidence="3">The sequence shown here is derived from an EMBL/GenBank/DDBJ whole genome shotgun (WGS) entry which is preliminary data.</text>
</comment>
<feature type="non-terminal residue" evidence="3">
    <location>
        <position position="285"/>
    </location>
</feature>
<dbReference type="EMBL" id="JARJCW010000035">
    <property type="protein sequence ID" value="KAJ7207984.1"/>
    <property type="molecule type" value="Genomic_DNA"/>
</dbReference>
<sequence length="285" mass="29821">FSAMRTAWAYTAAIVSALLSPALAKGPSSLLTRGDAYDDDCAEVSATVVVPFLGQSQPIGPVNACLCVSAIPEWISTSPLAATAVGLAGEQAVIDALYAMVEASAGKKECSYPPYSVASCESSNPCYFSCTNGYTAYPSDVPTQCVCEPPYTECNGNCGVYSACPSGVYGKRDTVRGAGERCFGGLTACGVPGRGHNSWECIDTQTELESCGGCPYPELSSTWKRGVDCTVIPGIADVSCIRGQCLVHKCMPGYDIDANNSECNYSEDKDPAVLAAQYGLEHTPL</sequence>
<evidence type="ECO:0000313" key="3">
    <source>
        <dbReference type="EMBL" id="KAJ7207984.1"/>
    </source>
</evidence>
<feature type="chain" id="PRO_5041959326" description="Protein CPL1-like domain-containing protein" evidence="1">
    <location>
        <begin position="25"/>
        <end position="285"/>
    </location>
</feature>
<feature type="signal peptide" evidence="1">
    <location>
        <begin position="1"/>
        <end position="24"/>
    </location>
</feature>
<evidence type="ECO:0000313" key="4">
    <source>
        <dbReference type="Proteomes" id="UP001219525"/>
    </source>
</evidence>
<keyword evidence="1" id="KW-0732">Signal</keyword>
<dbReference type="AlphaFoldDB" id="A0AAD6YA58"/>
<dbReference type="InterPro" id="IPR038955">
    <property type="entry name" value="PriA/CPL1_fungi"/>
</dbReference>
<keyword evidence="4" id="KW-1185">Reference proteome</keyword>
<reference evidence="3" key="1">
    <citation type="submission" date="2023-03" db="EMBL/GenBank/DDBJ databases">
        <title>Massive genome expansion in bonnet fungi (Mycena s.s.) driven by repeated elements and novel gene families across ecological guilds.</title>
        <authorList>
            <consortium name="Lawrence Berkeley National Laboratory"/>
            <person name="Harder C.B."/>
            <person name="Miyauchi S."/>
            <person name="Viragh M."/>
            <person name="Kuo A."/>
            <person name="Thoen E."/>
            <person name="Andreopoulos B."/>
            <person name="Lu D."/>
            <person name="Skrede I."/>
            <person name="Drula E."/>
            <person name="Henrissat B."/>
            <person name="Morin E."/>
            <person name="Kohler A."/>
            <person name="Barry K."/>
            <person name="LaButti K."/>
            <person name="Morin E."/>
            <person name="Salamov A."/>
            <person name="Lipzen A."/>
            <person name="Mereny Z."/>
            <person name="Hegedus B."/>
            <person name="Baldrian P."/>
            <person name="Stursova M."/>
            <person name="Weitz H."/>
            <person name="Taylor A."/>
            <person name="Grigoriev I.V."/>
            <person name="Nagy L.G."/>
            <person name="Martin F."/>
            <person name="Kauserud H."/>
        </authorList>
    </citation>
    <scope>NUCLEOTIDE SEQUENCE</scope>
    <source>
        <strain evidence="3">9144</strain>
    </source>
</reference>
<accession>A0AAD6YA58</accession>
<feature type="domain" description="Protein CPL1-like" evidence="2">
    <location>
        <begin position="199"/>
        <end position="263"/>
    </location>
</feature>
<gene>
    <name evidence="3" type="ORF">GGX14DRAFT_455084</name>
</gene>
<dbReference type="PANTHER" id="PTHR35192:SF2">
    <property type="entry name" value="APPLE DOMAIN-CONTAINING PROTEIN"/>
    <property type="match status" value="1"/>
</dbReference>
<dbReference type="PANTHER" id="PTHR35192">
    <property type="entry name" value="PROTEIN, PUTATIVE-RELATED"/>
    <property type="match status" value="1"/>
</dbReference>
<dbReference type="Pfam" id="PF21671">
    <property type="entry name" value="CPL1-like"/>
    <property type="match status" value="1"/>
</dbReference>
<protein>
    <recommendedName>
        <fullName evidence="2">Protein CPL1-like domain-containing protein</fullName>
    </recommendedName>
</protein>
<evidence type="ECO:0000256" key="1">
    <source>
        <dbReference type="SAM" id="SignalP"/>
    </source>
</evidence>
<dbReference type="Proteomes" id="UP001219525">
    <property type="component" value="Unassembled WGS sequence"/>
</dbReference>
<dbReference type="InterPro" id="IPR048661">
    <property type="entry name" value="CPL1-like"/>
</dbReference>